<dbReference type="Pfam" id="PF05199">
    <property type="entry name" value="GMC_oxred_C"/>
    <property type="match status" value="1"/>
</dbReference>
<dbReference type="Proteomes" id="UP000053512">
    <property type="component" value="Unassembled WGS sequence"/>
</dbReference>
<name>A0A0W8I712_KOCRO</name>
<evidence type="ECO:0000313" key="9">
    <source>
        <dbReference type="Proteomes" id="UP000053512"/>
    </source>
</evidence>
<evidence type="ECO:0000256" key="3">
    <source>
        <dbReference type="ARBA" id="ARBA00022630"/>
    </source>
</evidence>
<dbReference type="SUPFAM" id="SSF54373">
    <property type="entry name" value="FAD-linked reductases, C-terminal domain"/>
    <property type="match status" value="1"/>
</dbReference>
<evidence type="ECO:0000256" key="4">
    <source>
        <dbReference type="ARBA" id="ARBA00022827"/>
    </source>
</evidence>
<dbReference type="PANTHER" id="PTHR42784:SF1">
    <property type="entry name" value="PYRANOSE 2-OXIDASE"/>
    <property type="match status" value="1"/>
</dbReference>
<dbReference type="PANTHER" id="PTHR42784">
    <property type="entry name" value="PYRANOSE 2-OXIDASE"/>
    <property type="match status" value="1"/>
</dbReference>
<dbReference type="Pfam" id="PF00732">
    <property type="entry name" value="GMC_oxred_N"/>
    <property type="match status" value="1"/>
</dbReference>
<comment type="caution">
    <text evidence="8">The sequence shown here is derived from an EMBL/GenBank/DDBJ whole genome shotgun (WGS) entry which is preliminary data.</text>
</comment>
<sequence>MADEHVEVVVIGSGAGGAPLSSTLVGGGRQVLVLEKGPLLRTQDQSPTGLSDFKRDEMFASGPEKRITVPGMANQGQGYFSSHVEPDLNDEPHVYDGDDGRQYATIEGYTAQVVGGGTQLYGGVSLRFTPDDFRLASFNDGRTDLRNDPGGEVRSEARDWPISYEDLEPYYCRAEELIGINGTRSNQEKQASVDHYQAPLEPNAISQYAAAGMDALGMRRYRTPLAVITEDHPPSGRKVPADPDTIKTAFINRYGDPLGLKSNTWVALLDPLLDQPNFELRPNCTVTHLSADGAKVTRVHYRDPAGAGRTVTADIVVVACSAIESVRLLQLSGLEDAAFNDRLNSPHGLLGRYFLTHCFGGAQCIVPDRADKSKTLDSDWATDHCARAQWVRERGLWAGGVIYNNTSDGALPISLARTWQAMDMDNTWKGYLQDTSLVGDGFERYLDDNFGRRLSVTFMANQVPQRDNRIELHPTVTDKWGRRVAYIRKDWHPHDVALMDEFAEQCRQILLSGGDVRDVSWGSVKNSVVRIANHVLGGARFGTDQTDSVLDPDCRVWGFDNLYVTDGSFMPTSGGANPTLTIQANSFRVGDLLLSR</sequence>
<dbReference type="Gene3D" id="3.50.50.60">
    <property type="entry name" value="FAD/NAD(P)-binding domain"/>
    <property type="match status" value="2"/>
</dbReference>
<dbReference type="RefSeq" id="WP_058874891.1">
    <property type="nucleotide sequence ID" value="NZ_LQBK01000037.1"/>
</dbReference>
<keyword evidence="3" id="KW-0285">Flavoprotein</keyword>
<comment type="similarity">
    <text evidence="2">Belongs to the GMC oxidoreductase family.</text>
</comment>
<evidence type="ECO:0000259" key="7">
    <source>
        <dbReference type="Pfam" id="PF05199"/>
    </source>
</evidence>
<gene>
    <name evidence="8" type="ORF">AVL61_15175</name>
</gene>
<dbReference type="GO" id="GO:0050660">
    <property type="term" value="F:flavin adenine dinucleotide binding"/>
    <property type="evidence" value="ECO:0007669"/>
    <property type="project" value="InterPro"/>
</dbReference>
<evidence type="ECO:0000256" key="1">
    <source>
        <dbReference type="ARBA" id="ARBA00001974"/>
    </source>
</evidence>
<evidence type="ECO:0000259" key="6">
    <source>
        <dbReference type="Pfam" id="PF00732"/>
    </source>
</evidence>
<dbReference type="InterPro" id="IPR007867">
    <property type="entry name" value="GMC_OxRtase_C"/>
</dbReference>
<protein>
    <submittedName>
        <fullName evidence="8">FAD-dependent oxidoreductase</fullName>
    </submittedName>
</protein>
<feature type="domain" description="Glucose-methanol-choline oxidoreductase C-terminal" evidence="7">
    <location>
        <begin position="464"/>
        <end position="584"/>
    </location>
</feature>
<dbReference type="OrthoDB" id="9798604at2"/>
<accession>A0A0W8I712</accession>
<feature type="domain" description="Glucose-methanol-choline oxidoreductase N-terminal" evidence="6">
    <location>
        <begin position="251"/>
        <end position="338"/>
    </location>
</feature>
<dbReference type="InterPro" id="IPR000172">
    <property type="entry name" value="GMC_OxRdtase_N"/>
</dbReference>
<dbReference type="InterPro" id="IPR036188">
    <property type="entry name" value="FAD/NAD-bd_sf"/>
</dbReference>
<reference evidence="9" key="1">
    <citation type="submission" date="2015-12" db="EMBL/GenBank/DDBJ databases">
        <authorList>
            <person name="Nair G.R."/>
            <person name="Kaur G."/>
            <person name="Mayilraj S."/>
        </authorList>
    </citation>
    <scope>NUCLEOTIDE SEQUENCE [LARGE SCALE GENOMIC DNA]</scope>
    <source>
        <strain evidence="9">CD08_4</strain>
    </source>
</reference>
<dbReference type="AlphaFoldDB" id="A0A0W8I712"/>
<comment type="cofactor">
    <cofactor evidence="1">
        <name>FAD</name>
        <dbReference type="ChEBI" id="CHEBI:57692"/>
    </cofactor>
</comment>
<evidence type="ECO:0000256" key="2">
    <source>
        <dbReference type="ARBA" id="ARBA00010790"/>
    </source>
</evidence>
<dbReference type="GO" id="GO:0016614">
    <property type="term" value="F:oxidoreductase activity, acting on CH-OH group of donors"/>
    <property type="evidence" value="ECO:0007669"/>
    <property type="project" value="InterPro"/>
</dbReference>
<evidence type="ECO:0000313" key="8">
    <source>
        <dbReference type="EMBL" id="KUG53870.1"/>
    </source>
</evidence>
<dbReference type="EMBL" id="LQBK01000037">
    <property type="protein sequence ID" value="KUG53870.1"/>
    <property type="molecule type" value="Genomic_DNA"/>
</dbReference>
<keyword evidence="4" id="KW-0274">FAD</keyword>
<evidence type="ECO:0000256" key="5">
    <source>
        <dbReference type="ARBA" id="ARBA00023002"/>
    </source>
</evidence>
<organism evidence="8 9">
    <name type="scientific">Kocuria rosea subsp. polaris</name>
    <dbReference type="NCBI Taxonomy" id="136273"/>
    <lineage>
        <taxon>Bacteria</taxon>
        <taxon>Bacillati</taxon>
        <taxon>Actinomycetota</taxon>
        <taxon>Actinomycetes</taxon>
        <taxon>Micrococcales</taxon>
        <taxon>Micrococcaceae</taxon>
        <taxon>Kocuria</taxon>
    </lineage>
</organism>
<proteinExistence type="inferred from homology"/>
<keyword evidence="5" id="KW-0560">Oxidoreductase</keyword>
<dbReference type="SUPFAM" id="SSF51905">
    <property type="entry name" value="FAD/NAD(P)-binding domain"/>
    <property type="match status" value="1"/>
</dbReference>
<dbReference type="InterPro" id="IPR051473">
    <property type="entry name" value="P2Ox-like"/>
</dbReference>